<dbReference type="RefSeq" id="WP_191243328.1">
    <property type="nucleotide sequence ID" value="NZ_BNAU01000001.1"/>
</dbReference>
<name>A0ABQ3IF16_9PSEU</name>
<protein>
    <submittedName>
        <fullName evidence="2">NmrA family transcriptional regulator</fullName>
    </submittedName>
</protein>
<feature type="domain" description="NAD(P)-binding" evidence="1">
    <location>
        <begin position="6"/>
        <end position="134"/>
    </location>
</feature>
<dbReference type="SUPFAM" id="SSF51735">
    <property type="entry name" value="NAD(P)-binding Rossmann-fold domains"/>
    <property type="match status" value="1"/>
</dbReference>
<dbReference type="InterPro" id="IPR051604">
    <property type="entry name" value="Ergot_Alk_Oxidoreductase"/>
</dbReference>
<evidence type="ECO:0000313" key="2">
    <source>
        <dbReference type="EMBL" id="GHE82003.1"/>
    </source>
</evidence>
<sequence length="275" mass="28570">MIVITGATGNVGRPLVQTLAAAGEVVTAVSRRISATDAPAGVRVRQGDLAEPANLKGAFDGADAVFLLTSGDFVGSGGNLREVMDVVRAAGVRRVVLLSSQGVSSGNHSAELEDAVTASGLEWTMLRPGNFSSNAFQWADSVRTQRIVAAPFGDVALPAVDPLDIADVAGVVLRKPGHVGKIYDLTGPAPISPREQAAAIGDAVGEPVEFVELTRAEAKSAMVRFMPEPVVENTLDLLGTPPAVIQQVSPDIEEVLGRAPRSFADWAARNAAAFK</sequence>
<dbReference type="InterPro" id="IPR016040">
    <property type="entry name" value="NAD(P)-bd_dom"/>
</dbReference>
<evidence type="ECO:0000259" key="1">
    <source>
        <dbReference type="Pfam" id="PF13460"/>
    </source>
</evidence>
<evidence type="ECO:0000313" key="3">
    <source>
        <dbReference type="Proteomes" id="UP000605897"/>
    </source>
</evidence>
<proteinExistence type="predicted"/>
<dbReference type="Proteomes" id="UP000605897">
    <property type="component" value="Unassembled WGS sequence"/>
</dbReference>
<reference evidence="3" key="1">
    <citation type="journal article" date="2019" name="Int. J. Syst. Evol. Microbiol.">
        <title>The Global Catalogue of Microorganisms (GCM) 10K type strain sequencing project: providing services to taxonomists for standard genome sequencing and annotation.</title>
        <authorList>
            <consortium name="The Broad Institute Genomics Platform"/>
            <consortium name="The Broad Institute Genome Sequencing Center for Infectious Disease"/>
            <person name="Wu L."/>
            <person name="Ma J."/>
        </authorList>
    </citation>
    <scope>NUCLEOTIDE SEQUENCE [LARGE SCALE GENOMIC DNA]</scope>
    <source>
        <strain evidence="3">CGMCC 4.7677</strain>
    </source>
</reference>
<organism evidence="2 3">
    <name type="scientific">Amycolatopsis deserti</name>
    <dbReference type="NCBI Taxonomy" id="185696"/>
    <lineage>
        <taxon>Bacteria</taxon>
        <taxon>Bacillati</taxon>
        <taxon>Actinomycetota</taxon>
        <taxon>Actinomycetes</taxon>
        <taxon>Pseudonocardiales</taxon>
        <taxon>Pseudonocardiaceae</taxon>
        <taxon>Amycolatopsis</taxon>
    </lineage>
</organism>
<dbReference type="EMBL" id="BNAU01000001">
    <property type="protein sequence ID" value="GHE82003.1"/>
    <property type="molecule type" value="Genomic_DNA"/>
</dbReference>
<dbReference type="InterPro" id="IPR036291">
    <property type="entry name" value="NAD(P)-bd_dom_sf"/>
</dbReference>
<dbReference type="PANTHER" id="PTHR43162:SF1">
    <property type="entry name" value="PRESTALK A DIFFERENTIATION PROTEIN A"/>
    <property type="match status" value="1"/>
</dbReference>
<accession>A0ABQ3IF16</accession>
<keyword evidence="3" id="KW-1185">Reference proteome</keyword>
<dbReference type="Pfam" id="PF13460">
    <property type="entry name" value="NAD_binding_10"/>
    <property type="match status" value="1"/>
</dbReference>
<gene>
    <name evidence="2" type="ORF">GCM10017786_10810</name>
</gene>
<dbReference type="PANTHER" id="PTHR43162">
    <property type="match status" value="1"/>
</dbReference>
<comment type="caution">
    <text evidence="2">The sequence shown here is derived from an EMBL/GenBank/DDBJ whole genome shotgun (WGS) entry which is preliminary data.</text>
</comment>
<dbReference type="Gene3D" id="3.40.50.720">
    <property type="entry name" value="NAD(P)-binding Rossmann-like Domain"/>
    <property type="match status" value="1"/>
</dbReference>